<dbReference type="FunFam" id="3.40.50.300:FF:000174">
    <property type="entry name" value="HPr kinase/phosphorylase"/>
    <property type="match status" value="1"/>
</dbReference>
<dbReference type="EC" id="2.7.11.-" evidence="14"/>
<dbReference type="GO" id="GO:0000287">
    <property type="term" value="F:magnesium ion binding"/>
    <property type="evidence" value="ECO:0007669"/>
    <property type="project" value="UniProtKB-UniRule"/>
</dbReference>
<keyword evidence="8 14" id="KW-0418">Kinase</keyword>
<dbReference type="GO" id="GO:0004674">
    <property type="term" value="F:protein serine/threonine kinase activity"/>
    <property type="evidence" value="ECO:0007669"/>
    <property type="project" value="UniProtKB-KW"/>
</dbReference>
<accession>A0A0M2NHS5</accession>
<dbReference type="PATRIC" id="fig|270498.16.peg.486"/>
<dbReference type="GO" id="GO:0000155">
    <property type="term" value="F:phosphorelay sensor kinase activity"/>
    <property type="evidence" value="ECO:0007669"/>
    <property type="project" value="InterPro"/>
</dbReference>
<dbReference type="CDD" id="cd01918">
    <property type="entry name" value="HprK_C"/>
    <property type="match status" value="1"/>
</dbReference>
<feature type="active site" evidence="14">
    <location>
        <position position="160"/>
    </location>
</feature>
<dbReference type="InterPro" id="IPR003755">
    <property type="entry name" value="HPr(Ser)_kin/Pase"/>
</dbReference>
<evidence type="ECO:0000256" key="6">
    <source>
        <dbReference type="ARBA" id="ARBA00022723"/>
    </source>
</evidence>
<dbReference type="InterPro" id="IPR011104">
    <property type="entry name" value="Hpr_kin/Pase_C"/>
</dbReference>
<keyword evidence="12 14" id="KW-0119">Carbohydrate metabolism</keyword>
<dbReference type="HAMAP" id="MF_01249">
    <property type="entry name" value="HPr_kinase"/>
    <property type="match status" value="1"/>
</dbReference>
<dbReference type="EC" id="2.7.4.-" evidence="14"/>
<keyword evidence="5 14" id="KW-0808">Transferase</keyword>
<keyword evidence="9 14" id="KW-0067">ATP-binding</keyword>
<organism evidence="17 18">
    <name type="scientific">Christensenella hongkongensis</name>
    <dbReference type="NCBI Taxonomy" id="270498"/>
    <lineage>
        <taxon>Bacteria</taxon>
        <taxon>Bacillati</taxon>
        <taxon>Bacillota</taxon>
        <taxon>Clostridia</taxon>
        <taxon>Christensenellales</taxon>
        <taxon>Christensenellaceae</taxon>
        <taxon>Christensenella</taxon>
    </lineage>
</organism>
<evidence type="ECO:0000259" key="15">
    <source>
        <dbReference type="Pfam" id="PF02603"/>
    </source>
</evidence>
<dbReference type="Gene3D" id="3.40.50.300">
    <property type="entry name" value="P-loop containing nucleotide triphosphate hydrolases"/>
    <property type="match status" value="1"/>
</dbReference>
<comment type="catalytic activity">
    <reaction evidence="13 14">
        <text>[HPr protein]-O-phospho-L-serine + phosphate + H(+) = [HPr protein]-L-serine + diphosphate</text>
        <dbReference type="Rhea" id="RHEA:46604"/>
        <dbReference type="Rhea" id="RHEA-COMP:11602"/>
        <dbReference type="Rhea" id="RHEA-COMP:11603"/>
        <dbReference type="ChEBI" id="CHEBI:15378"/>
        <dbReference type="ChEBI" id="CHEBI:29999"/>
        <dbReference type="ChEBI" id="CHEBI:33019"/>
        <dbReference type="ChEBI" id="CHEBI:43474"/>
        <dbReference type="ChEBI" id="CHEBI:83421"/>
    </reaction>
</comment>
<evidence type="ECO:0000256" key="5">
    <source>
        <dbReference type="ARBA" id="ARBA00022679"/>
    </source>
</evidence>
<comment type="caution">
    <text evidence="17">The sequence shown here is derived from an EMBL/GenBank/DDBJ whole genome shotgun (WGS) entry which is preliminary data.</text>
</comment>
<dbReference type="GO" id="GO:0004712">
    <property type="term" value="F:protein serine/threonine/tyrosine kinase activity"/>
    <property type="evidence" value="ECO:0007669"/>
    <property type="project" value="UniProtKB-UniRule"/>
</dbReference>
<comment type="catalytic activity">
    <reaction evidence="1 14">
        <text>[HPr protein]-L-serine + ATP = [HPr protein]-O-phospho-L-serine + ADP + H(+)</text>
        <dbReference type="Rhea" id="RHEA:46600"/>
        <dbReference type="Rhea" id="RHEA-COMP:11602"/>
        <dbReference type="Rhea" id="RHEA-COMP:11603"/>
        <dbReference type="ChEBI" id="CHEBI:15378"/>
        <dbReference type="ChEBI" id="CHEBI:29999"/>
        <dbReference type="ChEBI" id="CHEBI:30616"/>
        <dbReference type="ChEBI" id="CHEBI:83421"/>
        <dbReference type="ChEBI" id="CHEBI:456216"/>
    </reaction>
</comment>
<protein>
    <recommendedName>
        <fullName evidence="14">HPr kinase/phosphorylase</fullName>
        <shortName evidence="14">HPrK/P</shortName>
        <ecNumber evidence="14">2.7.11.-</ecNumber>
        <ecNumber evidence="14">2.7.4.-</ecNumber>
    </recommendedName>
    <alternativeName>
        <fullName evidence="14">HPr(Ser) kinase/phosphorylase</fullName>
    </alternativeName>
</protein>
<dbReference type="Proteomes" id="UP000034076">
    <property type="component" value="Unassembled WGS sequence"/>
</dbReference>
<feature type="active site" evidence="14">
    <location>
        <position position="139"/>
    </location>
</feature>
<keyword evidence="7 14" id="KW-0547">Nucleotide-binding</keyword>
<dbReference type="InterPro" id="IPR027417">
    <property type="entry name" value="P-loop_NTPase"/>
</dbReference>
<dbReference type="PANTHER" id="PTHR30305">
    <property type="entry name" value="PROTEIN YJDM-RELATED"/>
    <property type="match status" value="1"/>
</dbReference>
<dbReference type="SUPFAM" id="SSF75138">
    <property type="entry name" value="HprK N-terminal domain-like"/>
    <property type="match status" value="1"/>
</dbReference>
<feature type="active site" evidence="14">
    <location>
        <position position="243"/>
    </location>
</feature>
<feature type="binding site" evidence="14">
    <location>
        <position position="161"/>
    </location>
    <ligand>
        <name>Mg(2+)</name>
        <dbReference type="ChEBI" id="CHEBI:18420"/>
    </ligand>
</feature>
<dbReference type="Pfam" id="PF07475">
    <property type="entry name" value="Hpr_kinase_C"/>
    <property type="match status" value="1"/>
</dbReference>
<dbReference type="InterPro" id="IPR028979">
    <property type="entry name" value="Ser_kin/Pase_Hpr-like_N_sf"/>
</dbReference>
<reference evidence="17 18" key="1">
    <citation type="submission" date="2015-04" db="EMBL/GenBank/DDBJ databases">
        <title>Draft genome sequence of bacteremic isolate Catabacter hongkongensis type strain HKU16T.</title>
        <authorList>
            <person name="Lau S.K."/>
            <person name="Teng J.L."/>
            <person name="Huang Y."/>
            <person name="Curreem S.O."/>
            <person name="Tsui S.K."/>
            <person name="Woo P.C."/>
        </authorList>
    </citation>
    <scope>NUCLEOTIDE SEQUENCE [LARGE SCALE GENOMIC DNA]</scope>
    <source>
        <strain evidence="17 18">HKU16</strain>
    </source>
</reference>
<comment type="cofactor">
    <cofactor evidence="2 14">
        <name>Mg(2+)</name>
        <dbReference type="ChEBI" id="CHEBI:18420"/>
    </cofactor>
</comment>
<evidence type="ECO:0000256" key="7">
    <source>
        <dbReference type="ARBA" id="ARBA00022741"/>
    </source>
</evidence>
<dbReference type="Pfam" id="PF02603">
    <property type="entry name" value="Hpr_kinase_N"/>
    <property type="match status" value="1"/>
</dbReference>
<dbReference type="EMBL" id="LAYJ01000068">
    <property type="protein sequence ID" value="KKI51723.1"/>
    <property type="molecule type" value="Genomic_DNA"/>
</dbReference>
<comment type="subunit">
    <text evidence="14">Homohexamer.</text>
</comment>
<feature type="active site" description="Proton acceptor; for phosphorylation activity. Proton donor; for dephosphorylation activity" evidence="14">
    <location>
        <position position="178"/>
    </location>
</feature>
<dbReference type="RefSeq" id="WP_046442792.1">
    <property type="nucleotide sequence ID" value="NZ_CAUERS010000025.1"/>
</dbReference>
<comment type="domain">
    <text evidence="14">The Walker A ATP-binding motif also binds Pi and PPi.</text>
</comment>
<dbReference type="InterPro" id="IPR011126">
    <property type="entry name" value="Hpr_kin/Pase_Hpr_N"/>
</dbReference>
<dbReference type="GO" id="GO:0005524">
    <property type="term" value="F:ATP binding"/>
    <property type="evidence" value="ECO:0007669"/>
    <property type="project" value="UniProtKB-UniRule"/>
</dbReference>
<evidence type="ECO:0000256" key="12">
    <source>
        <dbReference type="ARBA" id="ARBA00023277"/>
    </source>
</evidence>
<feature type="domain" description="HPr(Ser) kinase/phosphorylase N-terminal" evidence="15">
    <location>
        <begin position="5"/>
        <end position="128"/>
    </location>
</feature>
<name>A0A0M2NHS5_9FIRM</name>
<sequence>MKRVIKIEDLAKAINLNIVYMGTRDTAEIDSSDLNRPGLQMSGFFEYFAVNRVQLFGMAEITYLQTLDHETRMQRLDRFFSQAIPCVLIGRNLTPPDEFLELARKYDVPVLMSGLTTTKLSHKTAIYLDAILAPVISRHGGLMDVYGVGMFITGDSGVGKSETALELVKRGHRFVADDVVEIHKLSDDTLIGQSPDIIRHMMEIRGLGIIDVSVLYGMGSVVREKSITLSIHLEPGDVRDIDRLGTADNHITLLGIKVPQITLPVRPGRNLAIVMEVAAMNFRLKSIGQGGGEWLAQNIMDVIAQS</sequence>
<evidence type="ECO:0000256" key="13">
    <source>
        <dbReference type="ARBA" id="ARBA00047657"/>
    </source>
</evidence>
<evidence type="ECO:0000256" key="2">
    <source>
        <dbReference type="ARBA" id="ARBA00001946"/>
    </source>
</evidence>
<dbReference type="OrthoDB" id="9778803at2"/>
<keyword evidence="18" id="KW-1185">Reference proteome</keyword>
<evidence type="ECO:0000256" key="14">
    <source>
        <dbReference type="HAMAP-Rule" id="MF_01249"/>
    </source>
</evidence>
<evidence type="ECO:0000256" key="9">
    <source>
        <dbReference type="ARBA" id="ARBA00022840"/>
    </source>
</evidence>
<evidence type="ECO:0000256" key="3">
    <source>
        <dbReference type="ARBA" id="ARBA00006883"/>
    </source>
</evidence>
<dbReference type="AlphaFoldDB" id="A0A0M2NHS5"/>
<evidence type="ECO:0000256" key="1">
    <source>
        <dbReference type="ARBA" id="ARBA00001120"/>
    </source>
</evidence>
<comment type="similarity">
    <text evidence="3 14">Belongs to the HPrK/P family.</text>
</comment>
<feature type="binding site" evidence="14">
    <location>
        <position position="203"/>
    </location>
    <ligand>
        <name>Mg(2+)</name>
        <dbReference type="ChEBI" id="CHEBI:18420"/>
    </ligand>
</feature>
<feature type="domain" description="HPr kinase/phosphorylase C-terminal" evidence="16">
    <location>
        <begin position="132"/>
        <end position="291"/>
    </location>
</feature>
<comment type="miscellaneous">
    <text evidence="14">Both phosphorylation and phosphorolysis are carried out by the same active site and suggest a common mechanism for both reactions.</text>
</comment>
<evidence type="ECO:0000256" key="11">
    <source>
        <dbReference type="ARBA" id="ARBA00023268"/>
    </source>
</evidence>
<feature type="binding site" evidence="14">
    <location>
        <begin position="154"/>
        <end position="161"/>
    </location>
    <ligand>
        <name>ATP</name>
        <dbReference type="ChEBI" id="CHEBI:30616"/>
    </ligand>
</feature>
<evidence type="ECO:0000313" key="17">
    <source>
        <dbReference type="EMBL" id="KKI51723.1"/>
    </source>
</evidence>
<dbReference type="GO" id="GO:0006109">
    <property type="term" value="P:regulation of carbohydrate metabolic process"/>
    <property type="evidence" value="ECO:0007669"/>
    <property type="project" value="UniProtKB-UniRule"/>
</dbReference>
<dbReference type="PANTHER" id="PTHR30305:SF1">
    <property type="entry name" value="HPR KINASE_PHOSPHORYLASE"/>
    <property type="match status" value="1"/>
</dbReference>
<evidence type="ECO:0000259" key="16">
    <source>
        <dbReference type="Pfam" id="PF07475"/>
    </source>
</evidence>
<feature type="region of interest" description="Important for the catalytic mechanism of dephosphorylation" evidence="14">
    <location>
        <begin position="264"/>
        <end position="269"/>
    </location>
</feature>
<dbReference type="NCBIfam" id="TIGR00679">
    <property type="entry name" value="hpr-ser"/>
    <property type="match status" value="1"/>
</dbReference>
<dbReference type="STRING" id="270498.CHK_0890"/>
<evidence type="ECO:0000256" key="10">
    <source>
        <dbReference type="ARBA" id="ARBA00022842"/>
    </source>
</evidence>
<proteinExistence type="inferred from homology"/>
<comment type="function">
    <text evidence="14">Catalyzes the ATP- as well as the pyrophosphate-dependent phosphorylation of a specific serine residue in HPr, a phosphocarrier protein of the phosphoenolpyruvate-dependent sugar phosphotransferase system (PTS). HprK/P also catalyzes the pyrophosphate-producing, inorganic phosphate-dependent dephosphorylation (phosphorolysis) of seryl-phosphorylated HPr (P-Ser-HPr). The two antagonistic activities of HprK/P are regulated by several intracellular metabolites, which change their concentration in response to the absence or presence of rapidly metabolisable carbon sources (glucose, fructose, etc.) in the growth medium. Therefore, by controlling the phosphorylation state of HPr, HPrK/P is a sensor enzyme that plays a major role in the regulation of carbon metabolism and sugar transport: it mediates carbon catabolite repression (CCR), and regulates PTS-catalyzed carbohydrate uptake and inducer exclusion.</text>
</comment>
<evidence type="ECO:0000256" key="8">
    <source>
        <dbReference type="ARBA" id="ARBA00022777"/>
    </source>
</evidence>
<evidence type="ECO:0000313" key="18">
    <source>
        <dbReference type="Proteomes" id="UP000034076"/>
    </source>
</evidence>
<keyword evidence="10 14" id="KW-0460">Magnesium</keyword>
<keyword evidence="6 14" id="KW-0479">Metal-binding</keyword>
<feature type="region of interest" description="Important for the catalytic mechanism of both phosphorylation and dephosphorylation" evidence="14">
    <location>
        <begin position="202"/>
        <end position="211"/>
    </location>
</feature>
<evidence type="ECO:0000256" key="4">
    <source>
        <dbReference type="ARBA" id="ARBA00022527"/>
    </source>
</evidence>
<gene>
    <name evidence="14" type="primary">hprK</name>
    <name evidence="17" type="ORF">CHK_0890</name>
</gene>
<dbReference type="Gene3D" id="3.40.1390.20">
    <property type="entry name" value="HprK N-terminal domain-like"/>
    <property type="match status" value="1"/>
</dbReference>
<dbReference type="SUPFAM" id="SSF53795">
    <property type="entry name" value="PEP carboxykinase-like"/>
    <property type="match status" value="1"/>
</dbReference>
<keyword evidence="4 14" id="KW-0723">Serine/threonine-protein kinase</keyword>
<keyword evidence="11 14" id="KW-0511">Multifunctional enzyme</keyword>